<keyword evidence="2" id="KW-1185">Reference proteome</keyword>
<proteinExistence type="predicted"/>
<accession>A0A7M1RW22</accession>
<name>A0A7M1RW22_9CAUD</name>
<dbReference type="Proteomes" id="UP000594037">
    <property type="component" value="Segment"/>
</dbReference>
<dbReference type="GeneID" id="65129093"/>
<organism evidence="1 2">
    <name type="scientific">uncultured phage cr3_1</name>
    <dbReference type="NCBI Taxonomy" id="2772065"/>
    <lineage>
        <taxon>Viruses</taxon>
        <taxon>Duplodnaviria</taxon>
        <taxon>Heunggongvirae</taxon>
        <taxon>Uroviricota</taxon>
        <taxon>Caudoviricetes</taxon>
        <taxon>Crassvirales</taxon>
        <taxon>Intestiviridae</taxon>
        <taxon>Crudevirinae</taxon>
        <taxon>Diorhovirus</taxon>
        <taxon>Diorhovirus intestinalis</taxon>
    </lineage>
</organism>
<sequence>MSHLTTLEDIGLLPKEIKYGDETFMFNTWITFKGKLCIGYKHITTKDAIISIVVGNNPSYERYMNTIKINGIEKDIESIIIEMTTIENAFNGLYDIVINGNYKLK</sequence>
<dbReference type="KEGG" id="vg:65129093"/>
<reference evidence="1 2" key="1">
    <citation type="submission" date="2020-07" db="EMBL/GenBank/DDBJ databases">
        <title>Taxonomic proposal: Crassvirales, a new order of highly abundant and diverse bacterial viruses.</title>
        <authorList>
            <person name="Shkoporov A.N."/>
            <person name="Stockdale S.R."/>
            <person name="Guerin E."/>
            <person name="Ross R.P."/>
            <person name="Hill C."/>
        </authorList>
    </citation>
    <scope>NUCLEOTIDE SEQUENCE [LARGE SCALE GENOMIC DNA]</scope>
</reference>
<evidence type="ECO:0000313" key="1">
    <source>
        <dbReference type="EMBL" id="QOR58615.1"/>
    </source>
</evidence>
<dbReference type="RefSeq" id="YP_010110773.1">
    <property type="nucleotide sequence ID" value="NC_055874.1"/>
</dbReference>
<protein>
    <submittedName>
        <fullName evidence="1">Uncharacterized protein</fullName>
    </submittedName>
</protein>
<evidence type="ECO:0000313" key="2">
    <source>
        <dbReference type="Proteomes" id="UP000594037"/>
    </source>
</evidence>
<dbReference type="EMBL" id="MT774381">
    <property type="protein sequence ID" value="QOR58615.1"/>
    <property type="molecule type" value="Genomic_DNA"/>
</dbReference>